<evidence type="ECO:0000313" key="1">
    <source>
        <dbReference type="EMBL" id="ASK37195.1"/>
    </source>
</evidence>
<geneLocation type="plasmid" evidence="1">
    <name>p205880-NR1</name>
</geneLocation>
<reference evidence="1" key="1">
    <citation type="submission" date="2017-05" db="EMBL/GenBank/DDBJ databases">
        <title>Complete sequence of plasmid p205880-NR1.</title>
        <authorList>
            <person name="Wang S."/>
            <person name="Zhou D."/>
        </authorList>
    </citation>
    <scope>NUCLEOTIDE SEQUENCE</scope>
    <source>
        <strain evidence="1">205880</strain>
        <plasmid evidence="1">p205880-NR1</plasmid>
    </source>
</reference>
<keyword evidence="1" id="KW-0614">Plasmid</keyword>
<dbReference type="AlphaFoldDB" id="A0A220SUQ9"/>
<protein>
    <submittedName>
        <fullName evidence="1">Uncharacterized protein</fullName>
    </submittedName>
</protein>
<name>A0A220SUQ9_KLEPN</name>
<dbReference type="EMBL" id="MF144193">
    <property type="protein sequence ID" value="ASK37195.1"/>
    <property type="molecule type" value="Genomic_DNA"/>
</dbReference>
<proteinExistence type="predicted"/>
<sequence length="59" mass="6795">MMLGWMIVFLGVGFVIGTLVMLSCINDYVKRGLMERRGRVYRIIDITDTLKETGDDRPE</sequence>
<accession>A0A220SUQ9</accession>
<organism evidence="1">
    <name type="scientific">Klebsiella pneumoniae</name>
    <dbReference type="NCBI Taxonomy" id="573"/>
    <lineage>
        <taxon>Bacteria</taxon>
        <taxon>Pseudomonadati</taxon>
        <taxon>Pseudomonadota</taxon>
        <taxon>Gammaproteobacteria</taxon>
        <taxon>Enterobacterales</taxon>
        <taxon>Enterobacteriaceae</taxon>
        <taxon>Klebsiella/Raoultella group</taxon>
        <taxon>Klebsiella</taxon>
        <taxon>Klebsiella pneumoniae complex</taxon>
    </lineage>
</organism>